<evidence type="ECO:0000259" key="10">
    <source>
        <dbReference type="Pfam" id="PF00149"/>
    </source>
</evidence>
<keyword evidence="5 9" id="KW-0732">Signal</keyword>
<comment type="catalytic activity">
    <reaction evidence="1 9">
        <text>a phosphate monoester + H2O = an alcohol + phosphate</text>
        <dbReference type="Rhea" id="RHEA:15017"/>
        <dbReference type="ChEBI" id="CHEBI:15377"/>
        <dbReference type="ChEBI" id="CHEBI:30879"/>
        <dbReference type="ChEBI" id="CHEBI:43474"/>
        <dbReference type="ChEBI" id="CHEBI:67140"/>
        <dbReference type="EC" id="3.1.3.2"/>
    </reaction>
</comment>
<sequence length="434" mass="48867">MAPKYLLWLCGFVVAAVISAAEYRRPPQRRMLSESLIKELDDVGPTSPQQVHISLSGPNHMRISWITSYPTPPVVYYGPSPGPGSKRFSANGTTNQYGYLTYQSGQTHDDVIGPLDPNSVYYYRCGSPSSPELTFKTPPSQFPIKFAILRDPGQTEYTKSTLDHMSKAGYNVLILAGDLAYADLKQQLWDAFGHLVQPQASRRPWMVTQGNHEIERIPFIHKKKFTSYNARWVMPYDESGSPSNLFYSFETGGAHIVMLGSYVDFEPGSAQYRWLQSDLDRVDRGKTPWLVAITHAPWYNTNNAHQGEYESSVMRESMEDLLYKASVDVVFVGHVHAYERFVRVYKNMADKCGPVYITIGDGGNREGLATSYIDTQPSISAFREPSFGHGQFQIANASHALWTWHRNDHDVAVASDQIWLTNLAMLTNCSLVII</sequence>
<comment type="caution">
    <text evidence="13">The sequence shown here is derived from an EMBL/GenBank/DDBJ whole genome shotgun (WGS) entry which is preliminary data.</text>
</comment>
<accession>A0A9N7R9F4</accession>
<evidence type="ECO:0000259" key="11">
    <source>
        <dbReference type="Pfam" id="PF14008"/>
    </source>
</evidence>
<keyword evidence="14" id="KW-1185">Reference proteome</keyword>
<dbReference type="OrthoDB" id="45007at2759"/>
<evidence type="ECO:0000256" key="2">
    <source>
        <dbReference type="ARBA" id="ARBA00001947"/>
    </source>
</evidence>
<evidence type="ECO:0000256" key="3">
    <source>
        <dbReference type="ARBA" id="ARBA00001962"/>
    </source>
</evidence>
<keyword evidence="7" id="KW-0862">Zinc</keyword>
<feature type="domain" description="Purple acid phosphatase N-terminal" evidence="12">
    <location>
        <begin position="48"/>
        <end position="137"/>
    </location>
</feature>
<dbReference type="InterPro" id="IPR015914">
    <property type="entry name" value="PAPs_N"/>
</dbReference>
<dbReference type="Pfam" id="PF00149">
    <property type="entry name" value="Metallophos"/>
    <property type="match status" value="1"/>
</dbReference>
<proteinExistence type="inferred from homology"/>
<dbReference type="AlphaFoldDB" id="A0A9N7R9F4"/>
<dbReference type="Pfam" id="PF16656">
    <property type="entry name" value="Pur_ac_phosph_N"/>
    <property type="match status" value="1"/>
</dbReference>
<dbReference type="EC" id="3.1.3.2" evidence="9"/>
<comment type="similarity">
    <text evidence="4 9">Belongs to the metallophosphoesterase superfamily. Purple acid phosphatase family.</text>
</comment>
<evidence type="ECO:0000313" key="13">
    <source>
        <dbReference type="EMBL" id="CAA0818840.1"/>
    </source>
</evidence>
<dbReference type="GO" id="GO:0046872">
    <property type="term" value="F:metal ion binding"/>
    <property type="evidence" value="ECO:0007669"/>
    <property type="project" value="InterPro"/>
</dbReference>
<comment type="cofactor">
    <cofactor evidence="3">
        <name>Fe cation</name>
        <dbReference type="ChEBI" id="CHEBI:24875"/>
    </cofactor>
</comment>
<evidence type="ECO:0000256" key="5">
    <source>
        <dbReference type="ARBA" id="ARBA00022729"/>
    </source>
</evidence>
<dbReference type="SUPFAM" id="SSF56300">
    <property type="entry name" value="Metallo-dependent phosphatases"/>
    <property type="match status" value="1"/>
</dbReference>
<dbReference type="Gene3D" id="2.60.40.380">
    <property type="entry name" value="Purple acid phosphatase-like, N-terminal"/>
    <property type="match status" value="1"/>
</dbReference>
<keyword evidence="6 9" id="KW-0378">Hydrolase</keyword>
<feature type="domain" description="Purple acid phosphatase C-terminal" evidence="11">
    <location>
        <begin position="353"/>
        <end position="410"/>
    </location>
</feature>
<dbReference type="Pfam" id="PF14008">
    <property type="entry name" value="Metallophos_C"/>
    <property type="match status" value="1"/>
</dbReference>
<keyword evidence="8" id="KW-0325">Glycoprotein</keyword>
<dbReference type="Proteomes" id="UP001153555">
    <property type="component" value="Unassembled WGS sequence"/>
</dbReference>
<evidence type="ECO:0000256" key="7">
    <source>
        <dbReference type="ARBA" id="ARBA00022833"/>
    </source>
</evidence>
<dbReference type="InterPro" id="IPR008963">
    <property type="entry name" value="Purple_acid_Pase-like_N"/>
</dbReference>
<evidence type="ECO:0000313" key="14">
    <source>
        <dbReference type="Proteomes" id="UP001153555"/>
    </source>
</evidence>
<feature type="chain" id="PRO_5040543202" description="Purple acid phosphatase" evidence="9">
    <location>
        <begin position="21"/>
        <end position="434"/>
    </location>
</feature>
<dbReference type="CDD" id="cd00839">
    <property type="entry name" value="MPP_PAPs"/>
    <property type="match status" value="1"/>
</dbReference>
<dbReference type="GO" id="GO:0003993">
    <property type="term" value="F:acid phosphatase activity"/>
    <property type="evidence" value="ECO:0007669"/>
    <property type="project" value="UniProtKB-EC"/>
</dbReference>
<gene>
    <name evidence="13" type="ORF">SHERM_17731</name>
</gene>
<protein>
    <recommendedName>
        <fullName evidence="9">Purple acid phosphatase</fullName>
        <ecNumber evidence="9">3.1.3.2</ecNumber>
    </recommendedName>
</protein>
<evidence type="ECO:0000256" key="8">
    <source>
        <dbReference type="ARBA" id="ARBA00023180"/>
    </source>
</evidence>
<name>A0A9N7R9F4_STRHE</name>
<comment type="cofactor">
    <cofactor evidence="2">
        <name>Zn(2+)</name>
        <dbReference type="ChEBI" id="CHEBI:29105"/>
    </cofactor>
</comment>
<evidence type="ECO:0000256" key="4">
    <source>
        <dbReference type="ARBA" id="ARBA00008723"/>
    </source>
</evidence>
<feature type="signal peptide" evidence="9">
    <location>
        <begin position="1"/>
        <end position="20"/>
    </location>
</feature>
<dbReference type="EMBL" id="CACSLK010017620">
    <property type="protein sequence ID" value="CAA0818840.1"/>
    <property type="molecule type" value="Genomic_DNA"/>
</dbReference>
<feature type="domain" description="Calcineurin-like phosphoesterase" evidence="10">
    <location>
        <begin position="152"/>
        <end position="338"/>
    </location>
</feature>
<reference evidence="13" key="1">
    <citation type="submission" date="2019-12" db="EMBL/GenBank/DDBJ databases">
        <authorList>
            <person name="Scholes J."/>
        </authorList>
    </citation>
    <scope>NUCLEOTIDE SEQUENCE</scope>
</reference>
<evidence type="ECO:0000256" key="6">
    <source>
        <dbReference type="ARBA" id="ARBA00022801"/>
    </source>
</evidence>
<dbReference type="InterPro" id="IPR041792">
    <property type="entry name" value="MPP_PAP"/>
</dbReference>
<dbReference type="InterPro" id="IPR004843">
    <property type="entry name" value="Calcineurin-like_PHP"/>
</dbReference>
<evidence type="ECO:0000259" key="12">
    <source>
        <dbReference type="Pfam" id="PF16656"/>
    </source>
</evidence>
<dbReference type="PANTHER" id="PTHR22953:SF153">
    <property type="entry name" value="PURPLE ACID PHOSPHATASE"/>
    <property type="match status" value="1"/>
</dbReference>
<dbReference type="Gene3D" id="3.60.21.10">
    <property type="match status" value="1"/>
</dbReference>
<dbReference type="SUPFAM" id="SSF49363">
    <property type="entry name" value="Purple acid phosphatase, N-terminal domain"/>
    <property type="match status" value="1"/>
</dbReference>
<organism evidence="13 14">
    <name type="scientific">Striga hermonthica</name>
    <name type="common">Purple witchweed</name>
    <name type="synonym">Buchnera hermonthica</name>
    <dbReference type="NCBI Taxonomy" id="68872"/>
    <lineage>
        <taxon>Eukaryota</taxon>
        <taxon>Viridiplantae</taxon>
        <taxon>Streptophyta</taxon>
        <taxon>Embryophyta</taxon>
        <taxon>Tracheophyta</taxon>
        <taxon>Spermatophyta</taxon>
        <taxon>Magnoliopsida</taxon>
        <taxon>eudicotyledons</taxon>
        <taxon>Gunneridae</taxon>
        <taxon>Pentapetalae</taxon>
        <taxon>asterids</taxon>
        <taxon>lamiids</taxon>
        <taxon>Lamiales</taxon>
        <taxon>Orobanchaceae</taxon>
        <taxon>Buchnereae</taxon>
        <taxon>Striga</taxon>
    </lineage>
</organism>
<evidence type="ECO:0000256" key="1">
    <source>
        <dbReference type="ARBA" id="ARBA00000032"/>
    </source>
</evidence>
<evidence type="ECO:0000256" key="9">
    <source>
        <dbReference type="RuleBase" id="RU361203"/>
    </source>
</evidence>
<dbReference type="InterPro" id="IPR025733">
    <property type="entry name" value="PAPs_C"/>
</dbReference>
<dbReference type="PANTHER" id="PTHR22953">
    <property type="entry name" value="ACID PHOSPHATASE RELATED"/>
    <property type="match status" value="1"/>
</dbReference>
<dbReference type="InterPro" id="IPR039331">
    <property type="entry name" value="PAPs-like"/>
</dbReference>
<dbReference type="InterPro" id="IPR029052">
    <property type="entry name" value="Metallo-depent_PP-like"/>
</dbReference>